<keyword evidence="4 7" id="KW-0472">Membrane</keyword>
<dbReference type="HAMAP" id="MF_02065">
    <property type="entry name" value="MltG"/>
    <property type="match status" value="1"/>
</dbReference>
<keyword evidence="5 7" id="KW-0456">Lyase</keyword>
<dbReference type="AlphaFoldDB" id="A0A917PL29"/>
<dbReference type="GO" id="GO:0009252">
    <property type="term" value="P:peptidoglycan biosynthetic process"/>
    <property type="evidence" value="ECO:0007669"/>
    <property type="project" value="UniProtKB-UniRule"/>
</dbReference>
<dbReference type="RefSeq" id="WP_188964017.1">
    <property type="nucleotide sequence ID" value="NZ_BMOE01000011.1"/>
</dbReference>
<comment type="function">
    <text evidence="7">Functions as a peptidoglycan terminase that cleaves nascent peptidoglycan strands endolytically to terminate their elongation.</text>
</comment>
<evidence type="ECO:0000313" key="8">
    <source>
        <dbReference type="EMBL" id="GGJ83355.1"/>
    </source>
</evidence>
<dbReference type="Proteomes" id="UP000635726">
    <property type="component" value="Unassembled WGS sequence"/>
</dbReference>
<name>A0A917PL29_9DEIO</name>
<dbReference type="EC" id="4.2.2.29" evidence="7"/>
<dbReference type="GO" id="GO:0071555">
    <property type="term" value="P:cell wall organization"/>
    <property type="evidence" value="ECO:0007669"/>
    <property type="project" value="UniProtKB-KW"/>
</dbReference>
<reference evidence="8" key="2">
    <citation type="submission" date="2020-09" db="EMBL/GenBank/DDBJ databases">
        <authorList>
            <person name="Sun Q."/>
            <person name="Ohkuma M."/>
        </authorList>
    </citation>
    <scope>NUCLEOTIDE SEQUENCE</scope>
    <source>
        <strain evidence="8">JCM 14371</strain>
    </source>
</reference>
<keyword evidence="1 7" id="KW-1003">Cell membrane</keyword>
<comment type="catalytic activity">
    <reaction evidence="7">
        <text>a peptidoglycan chain = a peptidoglycan chain with N-acetyl-1,6-anhydromuramyl-[peptide] at the reducing end + a peptidoglycan chain with N-acetylglucosamine at the non-reducing end.</text>
        <dbReference type="EC" id="4.2.2.29"/>
    </reaction>
</comment>
<sequence>MTDTYQPAPPRPPRRRRAWWKVLLAVLLLLLLVAGGVAGYAWSLTRAPQGAAATQAYTLEVKPGDTLPGAAARLQAAGVLRSPDALRTIMRVRGTAGRLREGYYDLPAGLDAFQLADRLADTPRPRVRNVTVPEGKRVRDLPDILTAARLGDPATLPAALKAARGDCPNGSLEGFLFPATYPFRPEVTDAEIVRAMQDRMTQEFTPERLSAARRLGLTTCGWVTLASMVQAEAATVGEMPTIAGIFLNRLKVGIALGADPTVAYGLGKDLNQLDRSAGDFVKDTPYNTYTRQGLPPGPINNPGEAALLSVLNARRTLPDGREALYFVHGLDGRIHVNADYAAHLRDVARYR</sequence>
<dbReference type="Gene3D" id="3.30.1490.480">
    <property type="entry name" value="Endolytic murein transglycosylase"/>
    <property type="match status" value="1"/>
</dbReference>
<accession>A0A917PL29</accession>
<keyword evidence="9" id="KW-1185">Reference proteome</keyword>
<evidence type="ECO:0000256" key="1">
    <source>
        <dbReference type="ARBA" id="ARBA00022475"/>
    </source>
</evidence>
<evidence type="ECO:0000256" key="5">
    <source>
        <dbReference type="ARBA" id="ARBA00023239"/>
    </source>
</evidence>
<keyword evidence="2 7" id="KW-0812">Transmembrane</keyword>
<dbReference type="Pfam" id="PF02618">
    <property type="entry name" value="YceG"/>
    <property type="match status" value="1"/>
</dbReference>
<dbReference type="PANTHER" id="PTHR30518:SF2">
    <property type="entry name" value="ENDOLYTIC MUREIN TRANSGLYCOSYLASE"/>
    <property type="match status" value="1"/>
</dbReference>
<dbReference type="PANTHER" id="PTHR30518">
    <property type="entry name" value="ENDOLYTIC MUREIN TRANSGLYCOSYLASE"/>
    <property type="match status" value="1"/>
</dbReference>
<dbReference type="NCBIfam" id="TIGR00247">
    <property type="entry name" value="endolytic transglycosylase MltG"/>
    <property type="match status" value="1"/>
</dbReference>
<evidence type="ECO:0000256" key="6">
    <source>
        <dbReference type="ARBA" id="ARBA00023316"/>
    </source>
</evidence>
<dbReference type="InterPro" id="IPR003770">
    <property type="entry name" value="MLTG-like"/>
</dbReference>
<dbReference type="EMBL" id="BMOE01000011">
    <property type="protein sequence ID" value="GGJ83355.1"/>
    <property type="molecule type" value="Genomic_DNA"/>
</dbReference>
<dbReference type="GO" id="GO:0005886">
    <property type="term" value="C:plasma membrane"/>
    <property type="evidence" value="ECO:0007669"/>
    <property type="project" value="UniProtKB-UniRule"/>
</dbReference>
<feature type="site" description="Important for catalytic activity" evidence="7">
    <location>
        <position position="232"/>
    </location>
</feature>
<evidence type="ECO:0000313" key="9">
    <source>
        <dbReference type="Proteomes" id="UP000635726"/>
    </source>
</evidence>
<gene>
    <name evidence="7" type="primary">mltG</name>
    <name evidence="8" type="ORF">GCM10008939_29050</name>
</gene>
<protein>
    <recommendedName>
        <fullName evidence="7">Endolytic murein transglycosylase</fullName>
        <ecNumber evidence="7">4.2.2.29</ecNumber>
    </recommendedName>
    <alternativeName>
        <fullName evidence="7">Peptidoglycan lytic transglycosylase</fullName>
    </alternativeName>
    <alternativeName>
        <fullName evidence="7">Peptidoglycan polymerization terminase</fullName>
    </alternativeName>
</protein>
<comment type="caution">
    <text evidence="8">The sequence shown here is derived from an EMBL/GenBank/DDBJ whole genome shotgun (WGS) entry which is preliminary data.</text>
</comment>
<evidence type="ECO:0000256" key="4">
    <source>
        <dbReference type="ARBA" id="ARBA00023136"/>
    </source>
</evidence>
<dbReference type="GO" id="GO:0008932">
    <property type="term" value="F:lytic endotransglycosylase activity"/>
    <property type="evidence" value="ECO:0007669"/>
    <property type="project" value="UniProtKB-UniRule"/>
</dbReference>
<organism evidence="8 9">
    <name type="scientific">Deinococcus aquiradiocola</name>
    <dbReference type="NCBI Taxonomy" id="393059"/>
    <lineage>
        <taxon>Bacteria</taxon>
        <taxon>Thermotogati</taxon>
        <taxon>Deinococcota</taxon>
        <taxon>Deinococci</taxon>
        <taxon>Deinococcales</taxon>
        <taxon>Deinococcaceae</taxon>
        <taxon>Deinococcus</taxon>
    </lineage>
</organism>
<dbReference type="CDD" id="cd08010">
    <property type="entry name" value="MltG_like"/>
    <property type="match status" value="1"/>
</dbReference>
<reference evidence="8" key="1">
    <citation type="journal article" date="2014" name="Int. J. Syst. Evol. Microbiol.">
        <title>Complete genome sequence of Corynebacterium casei LMG S-19264T (=DSM 44701T), isolated from a smear-ripened cheese.</title>
        <authorList>
            <consortium name="US DOE Joint Genome Institute (JGI-PGF)"/>
            <person name="Walter F."/>
            <person name="Albersmeier A."/>
            <person name="Kalinowski J."/>
            <person name="Ruckert C."/>
        </authorList>
    </citation>
    <scope>NUCLEOTIDE SEQUENCE</scope>
    <source>
        <strain evidence="8">JCM 14371</strain>
    </source>
</reference>
<comment type="similarity">
    <text evidence="7">Belongs to the transglycosylase MltG family.</text>
</comment>
<keyword evidence="6 7" id="KW-0961">Cell wall biogenesis/degradation</keyword>
<proteinExistence type="inferred from homology"/>
<evidence type="ECO:0000256" key="3">
    <source>
        <dbReference type="ARBA" id="ARBA00022989"/>
    </source>
</evidence>
<keyword evidence="3 7" id="KW-1133">Transmembrane helix</keyword>
<evidence type="ECO:0000256" key="2">
    <source>
        <dbReference type="ARBA" id="ARBA00022692"/>
    </source>
</evidence>
<evidence type="ECO:0000256" key="7">
    <source>
        <dbReference type="HAMAP-Rule" id="MF_02065"/>
    </source>
</evidence>